<evidence type="ECO:0000313" key="1">
    <source>
        <dbReference type="EMBL" id="KJV84346.1"/>
    </source>
</evidence>
<proteinExistence type="predicted"/>
<dbReference type="PATRIC" id="fig|1359155.3.peg.1427"/>
<gene>
    <name evidence="1" type="ORF">APHWI1_1405</name>
</gene>
<dbReference type="EMBL" id="LAOF01000001">
    <property type="protein sequence ID" value="KJV84346.1"/>
    <property type="molecule type" value="Genomic_DNA"/>
</dbReference>
<dbReference type="AlphaFoldDB" id="A0A0F3PWS6"/>
<accession>A0A0F3PWS6</accession>
<sequence length="62" mass="7115">MGKSKASRLENKQQQSPTTTNNFYYAWNCIQISEKATKSIRSLYIVAPFSHETLRVSSLLFT</sequence>
<reference evidence="1 2" key="1">
    <citation type="submission" date="2015-01" db="EMBL/GenBank/DDBJ databases">
        <title>Genome Sequencing of Rickettsiales.</title>
        <authorList>
            <person name="Daugherty S.C."/>
            <person name="Su Q."/>
            <person name="Abolude K."/>
            <person name="Beier-Sexton M."/>
            <person name="Carlyon J.A."/>
            <person name="Carter R."/>
            <person name="Day N.P."/>
            <person name="Dumler S.J."/>
            <person name="Dyachenko V."/>
            <person name="Godinez A."/>
            <person name="Kurtti T.J."/>
            <person name="Lichay M."/>
            <person name="Mullins K.E."/>
            <person name="Ott S."/>
            <person name="Pappas-Brown V."/>
            <person name="Paris D.H."/>
            <person name="Patel P."/>
            <person name="Richards A.L."/>
            <person name="Sadzewicz L."/>
            <person name="Sears K."/>
            <person name="Seidman D."/>
            <person name="Sengamalay N."/>
            <person name="Stenos J."/>
            <person name="Tallon L.J."/>
            <person name="Vincent G."/>
            <person name="Fraser C.M."/>
            <person name="Munderloh U."/>
            <person name="Dunning-Hotopp J.C."/>
        </authorList>
    </citation>
    <scope>NUCLEOTIDE SEQUENCE [LARGE SCALE GENOMIC DNA]</scope>
    <source>
        <strain evidence="1 2">ApWI1</strain>
    </source>
</reference>
<organism evidence="1 2">
    <name type="scientific">Anaplasma phagocytophilum str. ApWI1</name>
    <dbReference type="NCBI Taxonomy" id="1359155"/>
    <lineage>
        <taxon>Bacteria</taxon>
        <taxon>Pseudomonadati</taxon>
        <taxon>Pseudomonadota</taxon>
        <taxon>Alphaproteobacteria</taxon>
        <taxon>Rickettsiales</taxon>
        <taxon>Anaplasmataceae</taxon>
        <taxon>Anaplasma</taxon>
        <taxon>phagocytophilum group</taxon>
    </lineage>
</organism>
<protein>
    <submittedName>
        <fullName evidence="1">Uncharacterized protein</fullName>
    </submittedName>
</protein>
<name>A0A0F3PWS6_ANAPH</name>
<comment type="caution">
    <text evidence="1">The sequence shown here is derived from an EMBL/GenBank/DDBJ whole genome shotgun (WGS) entry which is preliminary data.</text>
</comment>
<evidence type="ECO:0000313" key="2">
    <source>
        <dbReference type="Proteomes" id="UP000033622"/>
    </source>
</evidence>
<dbReference type="Proteomes" id="UP000033622">
    <property type="component" value="Unassembled WGS sequence"/>
</dbReference>